<dbReference type="Pfam" id="PF04069">
    <property type="entry name" value="OpuAC"/>
    <property type="match status" value="1"/>
</dbReference>
<dbReference type="CDD" id="cd13528">
    <property type="entry name" value="PBP2_osmoprotectants"/>
    <property type="match status" value="1"/>
</dbReference>
<keyword evidence="5" id="KW-1185">Reference proteome</keyword>
<dbReference type="GO" id="GO:0022857">
    <property type="term" value="F:transmembrane transporter activity"/>
    <property type="evidence" value="ECO:0007669"/>
    <property type="project" value="InterPro"/>
</dbReference>
<organism evidence="4 5">
    <name type="scientific">Conexibacter woesei (strain DSM 14684 / CCUG 47730 / CIP 108061 / JCM 11494 / NBRC 100937 / ID131577)</name>
    <dbReference type="NCBI Taxonomy" id="469383"/>
    <lineage>
        <taxon>Bacteria</taxon>
        <taxon>Bacillati</taxon>
        <taxon>Actinomycetota</taxon>
        <taxon>Thermoleophilia</taxon>
        <taxon>Solirubrobacterales</taxon>
        <taxon>Conexibacteraceae</taxon>
        <taxon>Conexibacter</taxon>
    </lineage>
</organism>
<feature type="region of interest" description="Disordered" evidence="1">
    <location>
        <begin position="28"/>
        <end position="56"/>
    </location>
</feature>
<evidence type="ECO:0000313" key="5">
    <source>
        <dbReference type="Proteomes" id="UP000008229"/>
    </source>
</evidence>
<sequence length="322" mass="34496" precursor="true">MKQGTLRTVLMAFVALLLAVGVAACGDDDDSGSTSASTTSTGSETTAATPGEGKPAVTLGTKNFTEQFVLGELYKQALEARGYTVNLKENIGSTEIADRALRSDQIDMYPEYIGIFNNVVAGDTKTYPDVEASFAAGKAYAERNGFTLLPLTPFSDTDGLAVLPDYAREHGLSSLADLTRVPGFRLGAAPEFRRRATGLPGLERAYGITDVEFSPLTIGLQYQAIDNGKIDVAQIFTTDGQLEGGRYVVLRDPKNIFGFQNVTPVVSTRVLDEQGPEFETTVDAVSQLLTTEAMQRMNAAVAIDRQQPEEVAKAFLSANGQL</sequence>
<feature type="chain" id="PRO_5039130565" evidence="2">
    <location>
        <begin position="25"/>
        <end position="322"/>
    </location>
</feature>
<evidence type="ECO:0000313" key="4">
    <source>
        <dbReference type="EMBL" id="ADB51680.1"/>
    </source>
</evidence>
<evidence type="ECO:0000259" key="3">
    <source>
        <dbReference type="Pfam" id="PF04069"/>
    </source>
</evidence>
<dbReference type="STRING" id="469383.Cwoe_3262"/>
<protein>
    <submittedName>
        <fullName evidence="4">Substrate-binding region of ABC-type glycine betaine transport system</fullName>
    </submittedName>
</protein>
<dbReference type="eggNOG" id="COG1732">
    <property type="taxonomic scope" value="Bacteria"/>
</dbReference>
<feature type="compositionally biased region" description="Low complexity" evidence="1">
    <location>
        <begin position="32"/>
        <end position="53"/>
    </location>
</feature>
<dbReference type="KEGG" id="cwo:Cwoe_3262"/>
<dbReference type="GO" id="GO:0043190">
    <property type="term" value="C:ATP-binding cassette (ABC) transporter complex"/>
    <property type="evidence" value="ECO:0007669"/>
    <property type="project" value="InterPro"/>
</dbReference>
<proteinExistence type="predicted"/>
<dbReference type="HOGENOM" id="CLU_038355_1_0_11"/>
<keyword evidence="2" id="KW-0732">Signal</keyword>
<evidence type="ECO:0000256" key="1">
    <source>
        <dbReference type="SAM" id="MobiDB-lite"/>
    </source>
</evidence>
<accession>D3FE64</accession>
<dbReference type="SUPFAM" id="SSF53850">
    <property type="entry name" value="Periplasmic binding protein-like II"/>
    <property type="match status" value="1"/>
</dbReference>
<name>D3FE64_CONWI</name>
<dbReference type="PROSITE" id="PS51257">
    <property type="entry name" value="PROKAR_LIPOPROTEIN"/>
    <property type="match status" value="1"/>
</dbReference>
<dbReference type="Gene3D" id="3.40.190.10">
    <property type="entry name" value="Periplasmic binding protein-like II"/>
    <property type="match status" value="1"/>
</dbReference>
<reference evidence="4 5" key="1">
    <citation type="journal article" date="2010" name="Stand. Genomic Sci.">
        <title>Complete genome sequence of Conexibacter woesei type strain (ID131577).</title>
        <authorList>
            <person name="Pukall R."/>
            <person name="Lapidus A."/>
            <person name="Glavina Del Rio T."/>
            <person name="Copeland A."/>
            <person name="Tice H."/>
            <person name="Cheng J.-F."/>
            <person name="Lucas S."/>
            <person name="Chen F."/>
            <person name="Nolan M."/>
            <person name="Bruce D."/>
            <person name="Goodwin L."/>
            <person name="Pitluck S."/>
            <person name="Mavromatis K."/>
            <person name="Ivanova N."/>
            <person name="Ovchinnikova G."/>
            <person name="Pati A."/>
            <person name="Chen A."/>
            <person name="Palaniappan K."/>
            <person name="Land M."/>
            <person name="Hauser L."/>
            <person name="Chang Y.-J."/>
            <person name="Jeffries C.D."/>
            <person name="Chain P."/>
            <person name="Meincke L."/>
            <person name="Sims D."/>
            <person name="Brettin T."/>
            <person name="Detter J.C."/>
            <person name="Rohde M."/>
            <person name="Goeker M."/>
            <person name="Bristow J."/>
            <person name="Eisen J.A."/>
            <person name="Markowitz V."/>
            <person name="Kyrpides N.C."/>
            <person name="Klenk H.-P."/>
            <person name="Hugenholtz P."/>
        </authorList>
    </citation>
    <scope>NUCLEOTIDE SEQUENCE [LARGE SCALE GENOMIC DNA]</scope>
    <source>
        <strain evidence="5">DSM 14684 / CIP 108061 / JCM 11494 / NBRC 100937 / ID131577</strain>
    </source>
</reference>
<reference evidence="5" key="2">
    <citation type="submission" date="2010-01" db="EMBL/GenBank/DDBJ databases">
        <title>The complete genome of Conexibacter woesei DSM 14684.</title>
        <authorList>
            <consortium name="US DOE Joint Genome Institute (JGI-PGF)"/>
            <person name="Lucas S."/>
            <person name="Copeland A."/>
            <person name="Lapidus A."/>
            <person name="Glavina del Rio T."/>
            <person name="Dalin E."/>
            <person name="Tice H."/>
            <person name="Bruce D."/>
            <person name="Goodwin L."/>
            <person name="Pitluck S."/>
            <person name="Kyrpides N."/>
            <person name="Mavromatis K."/>
            <person name="Ivanova N."/>
            <person name="Mikhailova N."/>
            <person name="Chertkov O."/>
            <person name="Brettin T."/>
            <person name="Detter J.C."/>
            <person name="Han C."/>
            <person name="Larimer F."/>
            <person name="Land M."/>
            <person name="Hauser L."/>
            <person name="Markowitz V."/>
            <person name="Cheng J.-F."/>
            <person name="Hugenholtz P."/>
            <person name="Woyke T."/>
            <person name="Wu D."/>
            <person name="Pukall R."/>
            <person name="Steenblock K."/>
            <person name="Schneider S."/>
            <person name="Klenk H.-P."/>
            <person name="Eisen J.A."/>
        </authorList>
    </citation>
    <scope>NUCLEOTIDE SEQUENCE [LARGE SCALE GENOMIC DNA]</scope>
    <source>
        <strain evidence="5">DSM 14684 / CIP 108061 / JCM 11494 / NBRC 100937 / ID131577</strain>
    </source>
</reference>
<dbReference type="Proteomes" id="UP000008229">
    <property type="component" value="Chromosome"/>
</dbReference>
<feature type="domain" description="ABC-type glycine betaine transport system substrate-binding" evidence="3">
    <location>
        <begin position="56"/>
        <end position="317"/>
    </location>
</feature>
<dbReference type="EMBL" id="CP001854">
    <property type="protein sequence ID" value="ADB51680.1"/>
    <property type="molecule type" value="Genomic_DNA"/>
</dbReference>
<feature type="signal peptide" evidence="2">
    <location>
        <begin position="1"/>
        <end position="24"/>
    </location>
</feature>
<dbReference type="InterPro" id="IPR007210">
    <property type="entry name" value="ABC_Gly_betaine_transp_sub-bd"/>
</dbReference>
<gene>
    <name evidence="4" type="ordered locus">Cwoe_3262</name>
</gene>
<dbReference type="AlphaFoldDB" id="D3FE64"/>
<dbReference type="Gene3D" id="3.40.190.120">
    <property type="entry name" value="Osmoprotection protein (prox), domain 2"/>
    <property type="match status" value="1"/>
</dbReference>
<evidence type="ECO:0000256" key="2">
    <source>
        <dbReference type="SAM" id="SignalP"/>
    </source>
</evidence>